<dbReference type="InterPro" id="IPR002539">
    <property type="entry name" value="MaoC-like_dom"/>
</dbReference>
<accession>A0A9E7U9S6</accession>
<dbReference type="AlphaFoldDB" id="A0A9E7U9S6"/>
<dbReference type="Pfam" id="PF01575">
    <property type="entry name" value="MaoC_dehydratas"/>
    <property type="match status" value="1"/>
</dbReference>
<dbReference type="Pfam" id="PF00571">
    <property type="entry name" value="CBS"/>
    <property type="match status" value="2"/>
</dbReference>
<dbReference type="PROSITE" id="PS51371">
    <property type="entry name" value="CBS"/>
    <property type="match status" value="2"/>
</dbReference>
<dbReference type="SMART" id="SM00116">
    <property type="entry name" value="CBS"/>
    <property type="match status" value="2"/>
</dbReference>
<proteinExistence type="predicted"/>
<dbReference type="PANTHER" id="PTHR43437">
    <property type="entry name" value="HYDROXYACYL-THIOESTER DEHYDRATASE TYPE 2, MITOCHONDRIAL-RELATED"/>
    <property type="match status" value="1"/>
</dbReference>
<dbReference type="Gene3D" id="3.10.129.10">
    <property type="entry name" value="Hotdog Thioesterase"/>
    <property type="match status" value="1"/>
</dbReference>
<feature type="domain" description="CBS" evidence="2">
    <location>
        <begin position="75"/>
        <end position="142"/>
    </location>
</feature>
<organism evidence="3 4">
    <name type="scientific">Salinirubellus salinus</name>
    <dbReference type="NCBI Taxonomy" id="1364945"/>
    <lineage>
        <taxon>Archaea</taxon>
        <taxon>Methanobacteriati</taxon>
        <taxon>Methanobacteriota</taxon>
        <taxon>Stenosarchaea group</taxon>
        <taxon>Halobacteria</taxon>
        <taxon>Halobacteriales</taxon>
        <taxon>Natronomonadaceae</taxon>
        <taxon>Salinirubellus</taxon>
    </lineage>
</organism>
<sequence length="323" mass="34682">MLVSLSVRDVMTRDVLTVTPDTAVVNVAERLAATDAGSLVVCAESEPIGIVTRSDLVEVLAAREDPGRTLVVDVMSVDLVTVGPDEPIENAAELLDEHGIGHLPVVETDDEDDEGNGHIVGVVSTTDLSHYLPYLGRTRHALERLRRTPGGPDTAYGDRDWHFEHEGVEDGLTVDDRIHFRKRLSEGDVAAFADATGDTNRVHLDEAFAEQTRFAGRIAHGILTAGLVSAALARLPGLTIYLSQELSFLGPVRIGETVTAVCQVLEDLGGGKFRLSTTVYDEDGDAVIDGEAVVLVDELPADVDAEADVEVEVEAADEREDEN</sequence>
<dbReference type="SUPFAM" id="SSF54631">
    <property type="entry name" value="CBS-domain pair"/>
    <property type="match status" value="1"/>
</dbReference>
<dbReference type="PANTHER" id="PTHR43437:SF3">
    <property type="entry name" value="HYDROXYACYL-THIOESTER DEHYDRATASE TYPE 2, MITOCHONDRIAL"/>
    <property type="match status" value="1"/>
</dbReference>
<dbReference type="Proteomes" id="UP001057580">
    <property type="component" value="Chromosome"/>
</dbReference>
<dbReference type="SUPFAM" id="SSF54637">
    <property type="entry name" value="Thioesterase/thiol ester dehydrase-isomerase"/>
    <property type="match status" value="1"/>
</dbReference>
<keyword evidence="4" id="KW-1185">Reference proteome</keyword>
<dbReference type="InterPro" id="IPR050965">
    <property type="entry name" value="UPF0336/Enoyl-CoA_hydratase"/>
</dbReference>
<dbReference type="InterPro" id="IPR000644">
    <property type="entry name" value="CBS_dom"/>
</dbReference>
<protein>
    <submittedName>
        <fullName evidence="3">CBS domain-containing protein</fullName>
    </submittedName>
</protein>
<dbReference type="EMBL" id="CP104003">
    <property type="protein sequence ID" value="UWM53149.1"/>
    <property type="molecule type" value="Genomic_DNA"/>
</dbReference>
<evidence type="ECO:0000259" key="2">
    <source>
        <dbReference type="PROSITE" id="PS51371"/>
    </source>
</evidence>
<dbReference type="GO" id="GO:0006633">
    <property type="term" value="P:fatty acid biosynthetic process"/>
    <property type="evidence" value="ECO:0007669"/>
    <property type="project" value="TreeGrafter"/>
</dbReference>
<evidence type="ECO:0000256" key="1">
    <source>
        <dbReference type="PROSITE-ProRule" id="PRU00703"/>
    </source>
</evidence>
<reference evidence="3" key="1">
    <citation type="submission" date="2022-09" db="EMBL/GenBank/DDBJ databases">
        <title>Diverse halophilic archaea isolated from saline environments.</title>
        <authorList>
            <person name="Cui H.-L."/>
        </authorList>
    </citation>
    <scope>NUCLEOTIDE SEQUENCE</scope>
    <source>
        <strain evidence="3">ZS-35-S2</strain>
    </source>
</reference>
<dbReference type="InterPro" id="IPR046342">
    <property type="entry name" value="CBS_dom_sf"/>
</dbReference>
<feature type="domain" description="CBS" evidence="2">
    <location>
        <begin position="11"/>
        <end position="67"/>
    </location>
</feature>
<dbReference type="GeneID" id="74943451"/>
<name>A0A9E7U9S6_9EURY</name>
<dbReference type="InterPro" id="IPR029069">
    <property type="entry name" value="HotDog_dom_sf"/>
</dbReference>
<evidence type="ECO:0000313" key="4">
    <source>
        <dbReference type="Proteomes" id="UP001057580"/>
    </source>
</evidence>
<dbReference type="CDD" id="cd03449">
    <property type="entry name" value="R_hydratase"/>
    <property type="match status" value="1"/>
</dbReference>
<dbReference type="KEGG" id="ssai:N0B31_13475"/>
<dbReference type="Gene3D" id="3.10.580.10">
    <property type="entry name" value="CBS-domain"/>
    <property type="match status" value="1"/>
</dbReference>
<dbReference type="RefSeq" id="WP_260592144.1">
    <property type="nucleotide sequence ID" value="NZ_CP104003.1"/>
</dbReference>
<evidence type="ECO:0000313" key="3">
    <source>
        <dbReference type="EMBL" id="UWM53149.1"/>
    </source>
</evidence>
<dbReference type="GO" id="GO:0019171">
    <property type="term" value="F:(3R)-hydroxyacyl-[acyl-carrier-protein] dehydratase activity"/>
    <property type="evidence" value="ECO:0007669"/>
    <property type="project" value="TreeGrafter"/>
</dbReference>
<gene>
    <name evidence="3" type="ORF">N0B31_13475</name>
</gene>
<keyword evidence="1" id="KW-0129">CBS domain</keyword>